<protein>
    <submittedName>
        <fullName evidence="2">Uncharacterized protein</fullName>
    </submittedName>
</protein>
<evidence type="ECO:0000256" key="1">
    <source>
        <dbReference type="SAM" id="MobiDB-lite"/>
    </source>
</evidence>
<dbReference type="Proteomes" id="UP000663823">
    <property type="component" value="Unassembled WGS sequence"/>
</dbReference>
<dbReference type="AlphaFoldDB" id="A0A820G2L0"/>
<feature type="non-terminal residue" evidence="2">
    <location>
        <position position="1"/>
    </location>
</feature>
<comment type="caution">
    <text evidence="2">The sequence shown here is derived from an EMBL/GenBank/DDBJ whole genome shotgun (WGS) entry which is preliminary data.</text>
</comment>
<proteinExistence type="predicted"/>
<reference evidence="2" key="1">
    <citation type="submission" date="2021-02" db="EMBL/GenBank/DDBJ databases">
        <authorList>
            <person name="Nowell W R."/>
        </authorList>
    </citation>
    <scope>NUCLEOTIDE SEQUENCE</scope>
</reference>
<dbReference type="EMBL" id="CAJOAX010038132">
    <property type="protein sequence ID" value="CAF4271729.1"/>
    <property type="molecule type" value="Genomic_DNA"/>
</dbReference>
<evidence type="ECO:0000313" key="3">
    <source>
        <dbReference type="Proteomes" id="UP000663823"/>
    </source>
</evidence>
<accession>A0A820G2L0</accession>
<evidence type="ECO:0000313" key="2">
    <source>
        <dbReference type="EMBL" id="CAF4271729.1"/>
    </source>
</evidence>
<gene>
    <name evidence="2" type="ORF">OTI717_LOCUS41128</name>
</gene>
<name>A0A820G2L0_9BILA</name>
<feature type="region of interest" description="Disordered" evidence="1">
    <location>
        <begin position="60"/>
        <end position="80"/>
    </location>
</feature>
<sequence length="137" mass="16074">EEWLLKHQEIIPQISAVIYRKGRKHGDADAMSRPDIDDKQKFLNVITRSMMKSKQYSLPNNNFFESKSTDNDNQSTSSPMTFDFSLERISEEQKQDPQLLHIKQQILKENVNNLNYVIENDVLYKIIQLPHAYTKSC</sequence>
<organism evidence="2 3">
    <name type="scientific">Rotaria sordida</name>
    <dbReference type="NCBI Taxonomy" id="392033"/>
    <lineage>
        <taxon>Eukaryota</taxon>
        <taxon>Metazoa</taxon>
        <taxon>Spiralia</taxon>
        <taxon>Gnathifera</taxon>
        <taxon>Rotifera</taxon>
        <taxon>Eurotatoria</taxon>
        <taxon>Bdelloidea</taxon>
        <taxon>Philodinida</taxon>
        <taxon>Philodinidae</taxon>
        <taxon>Rotaria</taxon>
    </lineage>
</organism>